<feature type="transmembrane region" description="Helical" evidence="9">
    <location>
        <begin position="166"/>
        <end position="186"/>
    </location>
</feature>
<dbReference type="EMBL" id="SBJO01000183">
    <property type="protein sequence ID" value="KAF9762354.1"/>
    <property type="molecule type" value="Genomic_DNA"/>
</dbReference>
<evidence type="ECO:0000256" key="6">
    <source>
        <dbReference type="ARBA" id="ARBA00022989"/>
    </source>
</evidence>
<dbReference type="AlphaFoldDB" id="A0A9P6KY15"/>
<keyword evidence="7" id="KW-0406">Ion transport</keyword>
<accession>A0A9P6KY15</accession>
<dbReference type="InterPro" id="IPR045349">
    <property type="entry name" value="SLC41A1-3"/>
</dbReference>
<feature type="transmembrane region" description="Helical" evidence="9">
    <location>
        <begin position="198"/>
        <end position="219"/>
    </location>
</feature>
<reference evidence="11 12" key="1">
    <citation type="journal article" date="2020" name="Genome Biol. Evol.">
        <title>Comparative genomics of strictly vertically transmitted, feminizing microsporidia endosymbionts of amphipod crustaceans.</title>
        <authorList>
            <person name="Cormier A."/>
            <person name="Chebbi M.A."/>
            <person name="Giraud I."/>
            <person name="Wattier R."/>
            <person name="Teixeira M."/>
            <person name="Gilbert C."/>
            <person name="Rigaud T."/>
            <person name="Cordaux R."/>
        </authorList>
    </citation>
    <scope>NUCLEOTIDE SEQUENCE [LARGE SCALE GENOMIC DNA]</scope>
    <source>
        <strain evidence="11 12">Ou3-Ou53</strain>
    </source>
</reference>
<feature type="transmembrane region" description="Helical" evidence="9">
    <location>
        <begin position="12"/>
        <end position="31"/>
    </location>
</feature>
<feature type="transmembrane region" description="Helical" evidence="9">
    <location>
        <begin position="255"/>
        <end position="275"/>
    </location>
</feature>
<name>A0A9P6KY15_9MICR</name>
<feature type="transmembrane region" description="Helical" evidence="9">
    <location>
        <begin position="231"/>
        <end position="249"/>
    </location>
</feature>
<evidence type="ECO:0000256" key="5">
    <source>
        <dbReference type="ARBA" id="ARBA00022842"/>
    </source>
</evidence>
<feature type="transmembrane region" description="Helical" evidence="9">
    <location>
        <begin position="127"/>
        <end position="154"/>
    </location>
</feature>
<proteinExistence type="inferred from homology"/>
<feature type="domain" description="SLC41A/MgtE integral membrane" evidence="10">
    <location>
        <begin position="57"/>
        <end position="186"/>
    </location>
</feature>
<protein>
    <submittedName>
        <fullName evidence="11">Solute carrier family 41 member 2</fullName>
    </submittedName>
</protein>
<keyword evidence="12" id="KW-1185">Reference proteome</keyword>
<feature type="transmembrane region" description="Helical" evidence="9">
    <location>
        <begin position="321"/>
        <end position="342"/>
    </location>
</feature>
<evidence type="ECO:0000256" key="3">
    <source>
        <dbReference type="ARBA" id="ARBA00022448"/>
    </source>
</evidence>
<dbReference type="Gene3D" id="1.10.357.20">
    <property type="entry name" value="SLC41 divalent cation transporters, integral membrane domain"/>
    <property type="match status" value="1"/>
</dbReference>
<keyword evidence="5" id="KW-0460">Magnesium</keyword>
<keyword evidence="4 9" id="KW-0812">Transmembrane</keyword>
<comment type="caution">
    <text evidence="11">The sequence shown here is derived from an EMBL/GenBank/DDBJ whole genome shotgun (WGS) entry which is preliminary data.</text>
</comment>
<evidence type="ECO:0000256" key="1">
    <source>
        <dbReference type="ARBA" id="ARBA00004141"/>
    </source>
</evidence>
<sequence length="390" mass="44024">MLTHCWKIDMYDFPLLLQSTPSLVISLLGLLTTGRILENSIEDKTLDKYPLLLQSNCILNFKGNIELIYALYISSLRQSPFFHFPKYVRYAFDNANVVILQSIVIGISVGFIGVSKSVLTGGIQLQVLSTIIAASVVTCLITTIMFIVSLFVTIEIAKQLKIDPDNVILPAISSLSDYFGIYFLIFFTKYFRNTPVDLSMLIVIFLMFVVPICMIFSFMSKVRMPIQSIEILIFTYVISTTGGYILDSLSTKFKFIASSFPAYSGLAVSISFIHLHKIFTATSNNTYHDTGKSYRTLTLSSFIMIIFYLALSTFLEGKKPLYYYLLFVSLFVIQVMLLLKLVERIVEYFGQYDGDIGVVSLPIITAFGDIISTTSLLLIAFIIKINRLYQ</sequence>
<feature type="transmembrane region" description="Helical" evidence="9">
    <location>
        <begin position="51"/>
        <end position="73"/>
    </location>
</feature>
<evidence type="ECO:0000256" key="2">
    <source>
        <dbReference type="ARBA" id="ARBA00009749"/>
    </source>
</evidence>
<dbReference type="Pfam" id="PF01769">
    <property type="entry name" value="MgtE"/>
    <property type="match status" value="1"/>
</dbReference>
<evidence type="ECO:0000259" key="10">
    <source>
        <dbReference type="Pfam" id="PF01769"/>
    </source>
</evidence>
<evidence type="ECO:0000313" key="11">
    <source>
        <dbReference type="EMBL" id="KAF9762354.1"/>
    </source>
</evidence>
<dbReference type="OrthoDB" id="666972at2759"/>
<dbReference type="Proteomes" id="UP000740883">
    <property type="component" value="Unassembled WGS sequence"/>
</dbReference>
<keyword evidence="6 9" id="KW-1133">Transmembrane helix</keyword>
<comment type="similarity">
    <text evidence="2">Belongs to the SLC41A transporter family.</text>
</comment>
<dbReference type="GO" id="GO:0005886">
    <property type="term" value="C:plasma membrane"/>
    <property type="evidence" value="ECO:0007669"/>
    <property type="project" value="TreeGrafter"/>
</dbReference>
<dbReference type="PANTHER" id="PTHR16228">
    <property type="entry name" value="DIVALENT CATION TRANSPORTER SOLUTE CARRIER FAMILY 41"/>
    <property type="match status" value="1"/>
</dbReference>
<dbReference type="SUPFAM" id="SSF161093">
    <property type="entry name" value="MgtE membrane domain-like"/>
    <property type="match status" value="2"/>
</dbReference>
<dbReference type="GO" id="GO:0008324">
    <property type="term" value="F:monoatomic cation transmembrane transporter activity"/>
    <property type="evidence" value="ECO:0007669"/>
    <property type="project" value="InterPro"/>
</dbReference>
<evidence type="ECO:0000256" key="8">
    <source>
        <dbReference type="ARBA" id="ARBA00023136"/>
    </source>
</evidence>
<keyword evidence="8 9" id="KW-0472">Membrane</keyword>
<evidence type="ECO:0000256" key="4">
    <source>
        <dbReference type="ARBA" id="ARBA00022692"/>
    </source>
</evidence>
<dbReference type="InterPro" id="IPR036739">
    <property type="entry name" value="SLC41_membr_dom_sf"/>
</dbReference>
<organism evidence="11 12">
    <name type="scientific">Nosema granulosis</name>
    <dbReference type="NCBI Taxonomy" id="83296"/>
    <lineage>
        <taxon>Eukaryota</taxon>
        <taxon>Fungi</taxon>
        <taxon>Fungi incertae sedis</taxon>
        <taxon>Microsporidia</taxon>
        <taxon>Nosematidae</taxon>
        <taxon>Nosema</taxon>
    </lineage>
</organism>
<gene>
    <name evidence="11" type="primary">SLC41A2</name>
    <name evidence="11" type="ORF">NGRA_2083</name>
</gene>
<feature type="transmembrane region" description="Helical" evidence="9">
    <location>
        <begin position="94"/>
        <end position="115"/>
    </location>
</feature>
<dbReference type="PANTHER" id="PTHR16228:SF7">
    <property type="entry name" value="SLC41A_MGTE INTEGRAL MEMBRANE DOMAIN-CONTAINING PROTEIN"/>
    <property type="match status" value="1"/>
</dbReference>
<feature type="transmembrane region" description="Helical" evidence="9">
    <location>
        <begin position="363"/>
        <end position="383"/>
    </location>
</feature>
<evidence type="ECO:0000313" key="12">
    <source>
        <dbReference type="Proteomes" id="UP000740883"/>
    </source>
</evidence>
<comment type="subcellular location">
    <subcellularLocation>
        <location evidence="1">Membrane</location>
        <topology evidence="1">Multi-pass membrane protein</topology>
    </subcellularLocation>
</comment>
<evidence type="ECO:0000256" key="9">
    <source>
        <dbReference type="SAM" id="Phobius"/>
    </source>
</evidence>
<keyword evidence="3" id="KW-0813">Transport</keyword>
<feature type="transmembrane region" description="Helical" evidence="9">
    <location>
        <begin position="296"/>
        <end position="315"/>
    </location>
</feature>
<evidence type="ECO:0000256" key="7">
    <source>
        <dbReference type="ARBA" id="ARBA00023065"/>
    </source>
</evidence>
<dbReference type="InterPro" id="IPR006667">
    <property type="entry name" value="SLC41_membr_dom"/>
</dbReference>